<dbReference type="AlphaFoldDB" id="A0A316YHL4"/>
<dbReference type="RefSeq" id="XP_025376238.1">
    <property type="nucleotide sequence ID" value="XM_025524112.1"/>
</dbReference>
<evidence type="ECO:0000259" key="2">
    <source>
        <dbReference type="PROSITE" id="PS51471"/>
    </source>
</evidence>
<dbReference type="PROSITE" id="PS51471">
    <property type="entry name" value="FE2OG_OXY"/>
    <property type="match status" value="1"/>
</dbReference>
<dbReference type="SUPFAM" id="SSF51197">
    <property type="entry name" value="Clavaminate synthase-like"/>
    <property type="match status" value="1"/>
</dbReference>
<reference evidence="3 4" key="1">
    <citation type="journal article" date="2018" name="Mol. Biol. Evol.">
        <title>Broad Genomic Sampling Reveals a Smut Pathogenic Ancestry of the Fungal Clade Ustilaginomycotina.</title>
        <authorList>
            <person name="Kijpornyongpan T."/>
            <person name="Mondo S.J."/>
            <person name="Barry K."/>
            <person name="Sandor L."/>
            <person name="Lee J."/>
            <person name="Lipzen A."/>
            <person name="Pangilinan J."/>
            <person name="LaButti K."/>
            <person name="Hainaut M."/>
            <person name="Henrissat B."/>
            <person name="Grigoriev I.V."/>
            <person name="Spatafora J.W."/>
            <person name="Aime M.C."/>
        </authorList>
    </citation>
    <scope>NUCLEOTIDE SEQUENCE [LARGE SCALE GENOMIC DNA]</scope>
    <source>
        <strain evidence="3 4">MCA 4198</strain>
    </source>
</reference>
<keyword evidence="4" id="KW-1185">Reference proteome</keyword>
<accession>A0A316YHL4</accession>
<protein>
    <recommendedName>
        <fullName evidence="2">Fe2OG dioxygenase domain-containing protein</fullName>
    </recommendedName>
</protein>
<dbReference type="InterPro" id="IPR037151">
    <property type="entry name" value="AlkB-like_sf"/>
</dbReference>
<sequence>MEESEKKKRGDGAGDARAEKRERAEKEEEEAKQEEGDQDELLLPVSRADFVSKYAVKGLSDIYYQPDWIDAKTASKWHRELCTLEQWYRPTLKVYGREFQQSRAIAAFSTKAGLKLKYSGHDVDMHAPFPPLLDEIAKKLRRDLGVGFNHAMLNRYESGDVHIGKHSDNVENKVIVTVSLGAPRSWIMEEKETKERHRWTLANGSLLVMQGDVQRRYTHEIPKEKRIKDSRISITFRQLIYS</sequence>
<evidence type="ECO:0000313" key="3">
    <source>
        <dbReference type="EMBL" id="PWN89040.1"/>
    </source>
</evidence>
<dbReference type="PANTHER" id="PTHR31212">
    <property type="entry name" value="ALPHA-KETOGLUTARATE-DEPENDENT DIOXYGENASE ALKB HOMOLOG 3"/>
    <property type="match status" value="1"/>
</dbReference>
<feature type="domain" description="Fe2OG dioxygenase" evidence="2">
    <location>
        <begin position="147"/>
        <end position="240"/>
    </location>
</feature>
<name>A0A316YHL4_9BASI</name>
<dbReference type="GO" id="GO:0051213">
    <property type="term" value="F:dioxygenase activity"/>
    <property type="evidence" value="ECO:0007669"/>
    <property type="project" value="InterPro"/>
</dbReference>
<organism evidence="3 4">
    <name type="scientific">Acaromyces ingoldii</name>
    <dbReference type="NCBI Taxonomy" id="215250"/>
    <lineage>
        <taxon>Eukaryota</taxon>
        <taxon>Fungi</taxon>
        <taxon>Dikarya</taxon>
        <taxon>Basidiomycota</taxon>
        <taxon>Ustilaginomycotina</taxon>
        <taxon>Exobasidiomycetes</taxon>
        <taxon>Exobasidiales</taxon>
        <taxon>Cryptobasidiaceae</taxon>
        <taxon>Acaromyces</taxon>
    </lineage>
</organism>
<feature type="region of interest" description="Disordered" evidence="1">
    <location>
        <begin position="1"/>
        <end position="39"/>
    </location>
</feature>
<dbReference type="GeneID" id="37046028"/>
<gene>
    <name evidence="3" type="ORF">FA10DRAFT_286935</name>
</gene>
<dbReference type="Gene3D" id="2.60.120.590">
    <property type="entry name" value="Alpha-ketoglutarate-dependent dioxygenase AlkB-like"/>
    <property type="match status" value="1"/>
</dbReference>
<feature type="compositionally biased region" description="Basic and acidic residues" evidence="1">
    <location>
        <begin position="1"/>
        <end position="26"/>
    </location>
</feature>
<dbReference type="Proteomes" id="UP000245768">
    <property type="component" value="Unassembled WGS sequence"/>
</dbReference>
<dbReference type="STRING" id="215250.A0A316YHL4"/>
<dbReference type="InterPro" id="IPR005123">
    <property type="entry name" value="Oxoglu/Fe-dep_dioxygenase_dom"/>
</dbReference>
<dbReference type="PANTHER" id="PTHR31212:SF4">
    <property type="entry name" value="ALPHA-KETOGLUTARATE-DEPENDENT DIOXYGENASE ALKB HOMOLOG 3"/>
    <property type="match status" value="1"/>
</dbReference>
<evidence type="ECO:0000313" key="4">
    <source>
        <dbReference type="Proteomes" id="UP000245768"/>
    </source>
</evidence>
<proteinExistence type="predicted"/>
<dbReference type="GO" id="GO:0006307">
    <property type="term" value="P:DNA alkylation repair"/>
    <property type="evidence" value="ECO:0007669"/>
    <property type="project" value="InterPro"/>
</dbReference>
<dbReference type="InterPro" id="IPR027450">
    <property type="entry name" value="AlkB-like"/>
</dbReference>
<feature type="compositionally biased region" description="Acidic residues" evidence="1">
    <location>
        <begin position="27"/>
        <end position="39"/>
    </location>
</feature>
<dbReference type="OrthoDB" id="545910at2759"/>
<dbReference type="InParanoid" id="A0A316YHL4"/>
<evidence type="ECO:0000256" key="1">
    <source>
        <dbReference type="SAM" id="MobiDB-lite"/>
    </source>
</evidence>
<dbReference type="InterPro" id="IPR032854">
    <property type="entry name" value="ALKBH3"/>
</dbReference>
<dbReference type="Pfam" id="PF13532">
    <property type="entry name" value="2OG-FeII_Oxy_2"/>
    <property type="match status" value="1"/>
</dbReference>
<dbReference type="EMBL" id="KZ819637">
    <property type="protein sequence ID" value="PWN89040.1"/>
    <property type="molecule type" value="Genomic_DNA"/>
</dbReference>